<dbReference type="PANTHER" id="PTHR43793:SF1">
    <property type="entry name" value="FAD SYNTHASE"/>
    <property type="match status" value="1"/>
</dbReference>
<dbReference type="GO" id="GO:0006747">
    <property type="term" value="P:FAD biosynthetic process"/>
    <property type="evidence" value="ECO:0007669"/>
    <property type="project" value="UniProtKB-UniRule"/>
</dbReference>
<dbReference type="EC" id="2.7.7.2" evidence="8"/>
<evidence type="ECO:0000313" key="10">
    <source>
        <dbReference type="EMBL" id="OLZ42379.1"/>
    </source>
</evidence>
<comment type="pathway">
    <text evidence="8">Cofactor biosynthesis; FAD biosynthesis; FAD from FMN: step 1/1.</text>
</comment>
<dbReference type="SUPFAM" id="SSF52374">
    <property type="entry name" value="Nucleotidylyl transferase"/>
    <property type="match status" value="1"/>
</dbReference>
<dbReference type="OrthoDB" id="1912at2157"/>
<keyword evidence="4 8" id="KW-0548">Nucleotidyltransferase</keyword>
<evidence type="ECO:0000256" key="6">
    <source>
        <dbReference type="ARBA" id="ARBA00022827"/>
    </source>
</evidence>
<dbReference type="RefSeq" id="WP_076147756.1">
    <property type="nucleotide sequence ID" value="NZ_LWLN01000001.1"/>
</dbReference>
<dbReference type="PANTHER" id="PTHR43793">
    <property type="entry name" value="FAD SYNTHASE"/>
    <property type="match status" value="1"/>
</dbReference>
<dbReference type="EMBL" id="LWLN01000001">
    <property type="protein sequence ID" value="OLZ42379.1"/>
    <property type="molecule type" value="Genomic_DNA"/>
</dbReference>
<dbReference type="Proteomes" id="UP000189370">
    <property type="component" value="Unassembled WGS sequence"/>
</dbReference>
<comment type="cofactor">
    <cofactor evidence="8">
        <name>a divalent metal cation</name>
        <dbReference type="ChEBI" id="CHEBI:60240"/>
    </cofactor>
</comment>
<dbReference type="HAMAP" id="MF_02115">
    <property type="entry name" value="FAD_synth_arch"/>
    <property type="match status" value="1"/>
</dbReference>
<dbReference type="UniPathway" id="UPA00277">
    <property type="reaction ID" value="UER00407"/>
</dbReference>
<dbReference type="STRING" id="301967.A6E15_16010"/>
<evidence type="ECO:0000259" key="9">
    <source>
        <dbReference type="Pfam" id="PF01467"/>
    </source>
</evidence>
<evidence type="ECO:0000256" key="4">
    <source>
        <dbReference type="ARBA" id="ARBA00022695"/>
    </source>
</evidence>
<keyword evidence="1 8" id="KW-0285">Flavoprotein</keyword>
<evidence type="ECO:0000256" key="7">
    <source>
        <dbReference type="ARBA" id="ARBA00022840"/>
    </source>
</evidence>
<sequence length="164" mass="17888">MSDGPSGRPTRVVAQGTFDLLHPGHVHYLEAAADAGDELHVIVARAESVAHKPDPVLSGEQRRDAVAALEAVDHARLGHPEDFSVPIREIDPDIVVLGHDQHHDSDEIDGLLAAWGIDCRVERAGALEPTGKRLHSSSDIVDRVLEWWQGRDEQLPSLEAESDD</sequence>
<evidence type="ECO:0000256" key="5">
    <source>
        <dbReference type="ARBA" id="ARBA00022741"/>
    </source>
</evidence>
<dbReference type="GO" id="GO:0046444">
    <property type="term" value="P:FMN metabolic process"/>
    <property type="evidence" value="ECO:0007669"/>
    <property type="project" value="UniProtKB-UniRule"/>
</dbReference>
<comment type="caution">
    <text evidence="10">The sequence shown here is derived from an EMBL/GenBank/DDBJ whole genome shotgun (WGS) entry which is preliminary data.</text>
</comment>
<dbReference type="InterPro" id="IPR004821">
    <property type="entry name" value="Cyt_trans-like"/>
</dbReference>
<dbReference type="InterPro" id="IPR024902">
    <property type="entry name" value="FAD_synth_RibL"/>
</dbReference>
<feature type="domain" description="Cytidyltransferase-like" evidence="9">
    <location>
        <begin position="14"/>
        <end position="142"/>
    </location>
</feature>
<feature type="binding site" evidence="8">
    <location>
        <begin position="17"/>
        <end position="18"/>
    </location>
    <ligand>
        <name>ATP</name>
        <dbReference type="ChEBI" id="CHEBI:30616"/>
    </ligand>
</feature>
<proteinExistence type="inferred from homology"/>
<comment type="function">
    <text evidence="8">Catalyzes the transfer of the AMP portion of ATP to flavin mononucleotide (FMN) to produce flavin adenine dinucleotide (FAD) coenzyme.</text>
</comment>
<keyword evidence="6 8" id="KW-0274">FAD</keyword>
<evidence type="ECO:0000313" key="11">
    <source>
        <dbReference type="Proteomes" id="UP000189370"/>
    </source>
</evidence>
<comment type="caution">
    <text evidence="8">Lacks conserved residue(s) required for the propagation of feature annotation.</text>
</comment>
<dbReference type="AlphaFoldDB" id="A0A1S8B0N9"/>
<feature type="binding site" evidence="8">
    <location>
        <position position="100"/>
    </location>
    <ligand>
        <name>ATP</name>
        <dbReference type="ChEBI" id="CHEBI:30616"/>
    </ligand>
</feature>
<evidence type="ECO:0000256" key="3">
    <source>
        <dbReference type="ARBA" id="ARBA00022679"/>
    </source>
</evidence>
<feature type="binding site" evidence="8">
    <location>
        <begin position="22"/>
        <end position="25"/>
    </location>
    <ligand>
        <name>ATP</name>
        <dbReference type="ChEBI" id="CHEBI:30616"/>
    </ligand>
</feature>
<dbReference type="InterPro" id="IPR014729">
    <property type="entry name" value="Rossmann-like_a/b/a_fold"/>
</dbReference>
<keyword evidence="7 8" id="KW-0067">ATP-binding</keyword>
<dbReference type="InterPro" id="IPR050385">
    <property type="entry name" value="Archaeal_FAD_synthase"/>
</dbReference>
<dbReference type="Gene3D" id="3.40.50.620">
    <property type="entry name" value="HUPs"/>
    <property type="match status" value="1"/>
</dbReference>
<organism evidence="10 11">
    <name type="scientific">Natrinema saccharevitans</name>
    <dbReference type="NCBI Taxonomy" id="301967"/>
    <lineage>
        <taxon>Archaea</taxon>
        <taxon>Methanobacteriati</taxon>
        <taxon>Methanobacteriota</taxon>
        <taxon>Stenosarchaea group</taxon>
        <taxon>Halobacteria</taxon>
        <taxon>Halobacteriales</taxon>
        <taxon>Natrialbaceae</taxon>
        <taxon>Natrinema</taxon>
    </lineage>
</organism>
<evidence type="ECO:0000256" key="2">
    <source>
        <dbReference type="ARBA" id="ARBA00022643"/>
    </source>
</evidence>
<evidence type="ECO:0000256" key="1">
    <source>
        <dbReference type="ARBA" id="ARBA00022630"/>
    </source>
</evidence>
<keyword evidence="3 8" id="KW-0808">Transferase</keyword>
<dbReference type="NCBIfam" id="TIGR00125">
    <property type="entry name" value="cyt_tran_rel"/>
    <property type="match status" value="1"/>
</dbReference>
<protein>
    <recommendedName>
        <fullName evidence="8">FAD synthase</fullName>
        <ecNumber evidence="8">2.7.7.2</ecNumber>
    </recommendedName>
    <alternativeName>
        <fullName evidence="8">FMN adenylyltransferase</fullName>
    </alternativeName>
    <alternativeName>
        <fullName evidence="8">Flavin adenine dinucleotide synthase</fullName>
    </alternativeName>
</protein>
<dbReference type="GO" id="GO:0005524">
    <property type="term" value="F:ATP binding"/>
    <property type="evidence" value="ECO:0007669"/>
    <property type="project" value="UniProtKB-UniRule"/>
</dbReference>
<keyword evidence="5 8" id="KW-0547">Nucleotide-binding</keyword>
<keyword evidence="2 8" id="KW-0288">FMN</keyword>
<name>A0A1S8B0N9_9EURY</name>
<evidence type="ECO:0000256" key="8">
    <source>
        <dbReference type="HAMAP-Rule" id="MF_02115"/>
    </source>
</evidence>
<comment type="similarity">
    <text evidence="8">Belongs to the archaeal FAD synthase family.</text>
</comment>
<dbReference type="Pfam" id="PF01467">
    <property type="entry name" value="CTP_transf_like"/>
    <property type="match status" value="1"/>
</dbReference>
<keyword evidence="11" id="KW-1185">Reference proteome</keyword>
<dbReference type="GO" id="GO:0003919">
    <property type="term" value="F:FMN adenylyltransferase activity"/>
    <property type="evidence" value="ECO:0007669"/>
    <property type="project" value="UniProtKB-UniRule"/>
</dbReference>
<comment type="subunit">
    <text evidence="8">Homodimer.</text>
</comment>
<accession>A0A1S8B0N9</accession>
<gene>
    <name evidence="8" type="primary">ribL</name>
    <name evidence="10" type="ORF">A6E15_16010</name>
</gene>
<reference evidence="11" key="1">
    <citation type="submission" date="2016-04" db="EMBL/GenBank/DDBJ databases">
        <authorList>
            <person name="Chen S.-C."/>
            <person name="Lai M.-C."/>
        </authorList>
    </citation>
    <scope>NUCLEOTIDE SEQUENCE [LARGE SCALE GENOMIC DNA]</scope>
    <source>
        <strain evidence="11">AB14</strain>
    </source>
</reference>
<comment type="catalytic activity">
    <reaction evidence="8">
        <text>FMN + ATP + H(+) = FAD + diphosphate</text>
        <dbReference type="Rhea" id="RHEA:17237"/>
        <dbReference type="ChEBI" id="CHEBI:15378"/>
        <dbReference type="ChEBI" id="CHEBI:30616"/>
        <dbReference type="ChEBI" id="CHEBI:33019"/>
        <dbReference type="ChEBI" id="CHEBI:57692"/>
        <dbReference type="ChEBI" id="CHEBI:58210"/>
        <dbReference type="EC" id="2.7.7.2"/>
    </reaction>
</comment>